<proteinExistence type="predicted"/>
<name>X0YN91_9ZZZZ</name>
<organism evidence="1">
    <name type="scientific">marine sediment metagenome</name>
    <dbReference type="NCBI Taxonomy" id="412755"/>
    <lineage>
        <taxon>unclassified sequences</taxon>
        <taxon>metagenomes</taxon>
        <taxon>ecological metagenomes</taxon>
    </lineage>
</organism>
<dbReference type="EMBL" id="BARS01045935">
    <property type="protein sequence ID" value="GAG38181.1"/>
    <property type="molecule type" value="Genomic_DNA"/>
</dbReference>
<comment type="caution">
    <text evidence="1">The sequence shown here is derived from an EMBL/GenBank/DDBJ whole genome shotgun (WGS) entry which is preliminary data.</text>
</comment>
<sequence length="79" mass="8854">MTRHNDDVEVWGLLSWENVAERSVKALKGLQGASSGESLAEREVDEFAERCRTAVDGLGEPQYCSDFTFLEVLARSDFK</sequence>
<accession>X0YN91</accession>
<reference evidence="1" key="1">
    <citation type="journal article" date="2014" name="Front. Microbiol.">
        <title>High frequency of phylogenetically diverse reductive dehalogenase-homologous genes in deep subseafloor sedimentary metagenomes.</title>
        <authorList>
            <person name="Kawai M."/>
            <person name="Futagami T."/>
            <person name="Toyoda A."/>
            <person name="Takaki Y."/>
            <person name="Nishi S."/>
            <person name="Hori S."/>
            <person name="Arai W."/>
            <person name="Tsubouchi T."/>
            <person name="Morono Y."/>
            <person name="Uchiyama I."/>
            <person name="Ito T."/>
            <person name="Fujiyama A."/>
            <person name="Inagaki F."/>
            <person name="Takami H."/>
        </authorList>
    </citation>
    <scope>NUCLEOTIDE SEQUENCE</scope>
    <source>
        <strain evidence="1">Expedition CK06-06</strain>
    </source>
</reference>
<dbReference type="AlphaFoldDB" id="X0YN91"/>
<gene>
    <name evidence="1" type="ORF">S01H1_69210</name>
</gene>
<evidence type="ECO:0000313" key="1">
    <source>
        <dbReference type="EMBL" id="GAG38181.1"/>
    </source>
</evidence>
<protein>
    <submittedName>
        <fullName evidence="1">Uncharacterized protein</fullName>
    </submittedName>
</protein>